<feature type="non-terminal residue" evidence="1">
    <location>
        <position position="1"/>
    </location>
</feature>
<proteinExistence type="predicted"/>
<name>A0A392SER1_9FABA</name>
<dbReference type="AlphaFoldDB" id="A0A392SER1"/>
<sequence>ARHVDGRAHGRVELGGAHDRAELVMLKVDFMFELSWTYRWR</sequence>
<dbReference type="EMBL" id="LXQA010357470">
    <property type="protein sequence ID" value="MCI46430.1"/>
    <property type="molecule type" value="Genomic_DNA"/>
</dbReference>
<organism evidence="1 2">
    <name type="scientific">Trifolium medium</name>
    <dbReference type="NCBI Taxonomy" id="97028"/>
    <lineage>
        <taxon>Eukaryota</taxon>
        <taxon>Viridiplantae</taxon>
        <taxon>Streptophyta</taxon>
        <taxon>Embryophyta</taxon>
        <taxon>Tracheophyta</taxon>
        <taxon>Spermatophyta</taxon>
        <taxon>Magnoliopsida</taxon>
        <taxon>eudicotyledons</taxon>
        <taxon>Gunneridae</taxon>
        <taxon>Pentapetalae</taxon>
        <taxon>rosids</taxon>
        <taxon>fabids</taxon>
        <taxon>Fabales</taxon>
        <taxon>Fabaceae</taxon>
        <taxon>Papilionoideae</taxon>
        <taxon>50 kb inversion clade</taxon>
        <taxon>NPAAA clade</taxon>
        <taxon>Hologalegina</taxon>
        <taxon>IRL clade</taxon>
        <taxon>Trifolieae</taxon>
        <taxon>Trifolium</taxon>
    </lineage>
</organism>
<accession>A0A392SER1</accession>
<reference evidence="1 2" key="1">
    <citation type="journal article" date="2018" name="Front. Plant Sci.">
        <title>Red Clover (Trifolium pratense) and Zigzag Clover (T. medium) - A Picture of Genomic Similarities and Differences.</title>
        <authorList>
            <person name="Dluhosova J."/>
            <person name="Istvanek J."/>
            <person name="Nedelnik J."/>
            <person name="Repkova J."/>
        </authorList>
    </citation>
    <scope>NUCLEOTIDE SEQUENCE [LARGE SCALE GENOMIC DNA]</scope>
    <source>
        <strain evidence="2">cv. 10/8</strain>
        <tissue evidence="1">Leaf</tissue>
    </source>
</reference>
<protein>
    <submittedName>
        <fullName evidence="1">Uncharacterized protein</fullName>
    </submittedName>
</protein>
<keyword evidence="2" id="KW-1185">Reference proteome</keyword>
<evidence type="ECO:0000313" key="1">
    <source>
        <dbReference type="EMBL" id="MCI46430.1"/>
    </source>
</evidence>
<dbReference type="Proteomes" id="UP000265520">
    <property type="component" value="Unassembled WGS sequence"/>
</dbReference>
<evidence type="ECO:0000313" key="2">
    <source>
        <dbReference type="Proteomes" id="UP000265520"/>
    </source>
</evidence>
<comment type="caution">
    <text evidence="1">The sequence shown here is derived from an EMBL/GenBank/DDBJ whole genome shotgun (WGS) entry which is preliminary data.</text>
</comment>